<dbReference type="AlphaFoldDB" id="A0A4Q1BGI6"/>
<dbReference type="VEuPathDB" id="FungiDB:TREMEDRAFT_24823"/>
<evidence type="ECO:0000259" key="4">
    <source>
        <dbReference type="Pfam" id="PF04802"/>
    </source>
</evidence>
<evidence type="ECO:0000313" key="7">
    <source>
        <dbReference type="Proteomes" id="UP000289152"/>
    </source>
</evidence>
<dbReference type="GO" id="GO:0072542">
    <property type="term" value="F:protein phosphatase activator activity"/>
    <property type="evidence" value="ECO:0007669"/>
    <property type="project" value="TreeGrafter"/>
</dbReference>
<evidence type="ECO:0000313" key="6">
    <source>
        <dbReference type="EMBL" id="RXK36673.1"/>
    </source>
</evidence>
<feature type="compositionally biased region" description="Acidic residues" evidence="3">
    <location>
        <begin position="785"/>
        <end position="798"/>
    </location>
</feature>
<feature type="domain" description="PP4R3 EVH1-like" evidence="5">
    <location>
        <begin position="145"/>
        <end position="202"/>
    </location>
</feature>
<evidence type="ECO:0000256" key="1">
    <source>
        <dbReference type="ARBA" id="ARBA00004123"/>
    </source>
</evidence>
<feature type="region of interest" description="Disordered" evidence="3">
    <location>
        <begin position="203"/>
        <end position="240"/>
    </location>
</feature>
<feature type="compositionally biased region" description="Basic and acidic residues" evidence="3">
    <location>
        <begin position="16"/>
        <end position="40"/>
    </location>
</feature>
<sequence length="960" mass="107849">MTGLQATTSSANLLADEGHPQEQNKEAEREVGPELVRGDDVNEGIGAKNDQVIVDEEMALINGPSREEEAGEEDMREIGPPNAGKRVKVYELRASQWFDRGTGHCRGVYDGSQNLALIIVEIEDSGDRPSEGEGNEGPGGFVKDDEFLLTARVEKEDIYARQQDTLIVWTEPESNLDIALSFQDAEGCEDIWQFICDVQKHLNGLPPDEDQSIPSSSSPMAPSPPLEGSSDSQPPAKLTWQPPTLANIREQEMMLRMQAKSPAVRERVVAHIINEDYIKQLKNVFEQAEDLESLDDLHALCALMQTIILFNDNGIFEYILQDDVFLSVIGMLEYDPDFPTLKASYRQFYQDTARFRQIVEIKDATIRTKIHQTYRLLYLKDVVLARMLDDPTFNILNGYVFFNQADIIAYIQHPESNFLPELLNGFQSLPLDAPSTSSGPPSPLDDRKRDVVLFLHQLMLMGKGLQLPNRLALYRNLIEHNLLIVCEWAFRRSEAQLLHPAAEILTLLVEHDVNGVRVHVLKEEKAKRPTLITEMISLLTSTKNLGLMSQMAESLRILLDTAPEESSFLQRKEGHVAEIFTAYFYESCSSQLFKPISDLPNITTIMDPPFRPTREQSSLIQHLVELLSFCVLIHAHRASYFILSNPISPKVVSLLHLKHKPLRHATLRFIKACLKTPNHFIHRYFVKNDLLGPVLDILEKESGRDNMLSSACMDVLDLIRRENVKPVINYLFETYRTRLDTLSTRPFLRPFIIRLIQRWEQNNEPPPPPPANVPEADTSARRAEAEEEDYFNASDEEEIGPKLPTVTTSDKPPKRRPRAQGGPPPKRNIRSSAPLPISGGEGSALGLDYDDGSDSDSSGAASPRLTPTTPTTTDLDADLSSVAMRMRSKRQEEEEEDEGFAGLLVGAKRREVEKNQQRPATATPQSPVAGGKDTKREGTPISGRKLRMNFGAFGKKLTKQ</sequence>
<dbReference type="GO" id="GO:0005654">
    <property type="term" value="C:nucleoplasm"/>
    <property type="evidence" value="ECO:0007669"/>
    <property type="project" value="TreeGrafter"/>
</dbReference>
<keyword evidence="7" id="KW-1185">Reference proteome</keyword>
<gene>
    <name evidence="6" type="ORF">M231_06060</name>
</gene>
<comment type="subcellular location">
    <subcellularLocation>
        <location evidence="1">Nucleus</location>
    </subcellularLocation>
</comment>
<feature type="region of interest" description="Disordered" evidence="3">
    <location>
        <begin position="761"/>
        <end position="960"/>
    </location>
</feature>
<feature type="compositionally biased region" description="Low complexity" evidence="3">
    <location>
        <begin position="855"/>
        <end position="881"/>
    </location>
</feature>
<dbReference type="Pfam" id="PF04802">
    <property type="entry name" value="PP4R3"/>
    <property type="match status" value="1"/>
</dbReference>
<protein>
    <submittedName>
        <fullName evidence="6">Uncharacterized protein</fullName>
    </submittedName>
</protein>
<dbReference type="SUPFAM" id="SSF48371">
    <property type="entry name" value="ARM repeat"/>
    <property type="match status" value="1"/>
</dbReference>
<proteinExistence type="predicted"/>
<evidence type="ECO:0000259" key="5">
    <source>
        <dbReference type="Pfam" id="PF22972"/>
    </source>
</evidence>
<organism evidence="6 7">
    <name type="scientific">Tremella mesenterica</name>
    <name type="common">Jelly fungus</name>
    <dbReference type="NCBI Taxonomy" id="5217"/>
    <lineage>
        <taxon>Eukaryota</taxon>
        <taxon>Fungi</taxon>
        <taxon>Dikarya</taxon>
        <taxon>Basidiomycota</taxon>
        <taxon>Agaricomycotina</taxon>
        <taxon>Tremellomycetes</taxon>
        <taxon>Tremellales</taxon>
        <taxon>Tremellaceae</taxon>
        <taxon>Tremella</taxon>
    </lineage>
</organism>
<dbReference type="PANTHER" id="PTHR23318:SF0">
    <property type="entry name" value="SERINE_THREONINE-PROTEIN PHOSPHATASE 4 REGULATORY SUBUNIT 3"/>
    <property type="match status" value="1"/>
</dbReference>
<dbReference type="GO" id="GO:0006974">
    <property type="term" value="P:DNA damage response"/>
    <property type="evidence" value="ECO:0007669"/>
    <property type="project" value="TreeGrafter"/>
</dbReference>
<accession>A0A4Q1BGI6</accession>
<dbReference type="InParanoid" id="A0A4Q1BGI6"/>
<feature type="domain" description="Serine/threonine-protein phosphatase 4 regulatory subunit 3-like central" evidence="4">
    <location>
        <begin position="255"/>
        <end position="760"/>
    </location>
</feature>
<dbReference type="Gene3D" id="2.30.29.30">
    <property type="entry name" value="Pleckstrin-homology domain (PH domain)/Phosphotyrosine-binding domain (PTB)"/>
    <property type="match status" value="1"/>
</dbReference>
<dbReference type="InterPro" id="IPR055236">
    <property type="entry name" value="EVH1_PP4R3"/>
</dbReference>
<keyword evidence="2" id="KW-0539">Nucleus</keyword>
<evidence type="ECO:0000256" key="2">
    <source>
        <dbReference type="ARBA" id="ARBA00023242"/>
    </source>
</evidence>
<dbReference type="OrthoDB" id="27483at2759"/>
<feature type="compositionally biased region" description="Polar residues" evidence="3">
    <location>
        <begin position="917"/>
        <end position="926"/>
    </location>
</feature>
<dbReference type="InterPro" id="IPR051137">
    <property type="entry name" value="PP4R3-like"/>
</dbReference>
<dbReference type="PANTHER" id="PTHR23318">
    <property type="entry name" value="ATP SYNTHASE GAMMA-RELATED"/>
    <property type="match status" value="1"/>
</dbReference>
<dbReference type="EMBL" id="SDIL01000090">
    <property type="protein sequence ID" value="RXK36673.1"/>
    <property type="molecule type" value="Genomic_DNA"/>
</dbReference>
<dbReference type="InterPro" id="IPR011993">
    <property type="entry name" value="PH-like_dom_sf"/>
</dbReference>
<evidence type="ECO:0000256" key="3">
    <source>
        <dbReference type="SAM" id="MobiDB-lite"/>
    </source>
</evidence>
<dbReference type="InterPro" id="IPR016024">
    <property type="entry name" value="ARM-type_fold"/>
</dbReference>
<feature type="compositionally biased region" description="Polar residues" evidence="3">
    <location>
        <begin position="1"/>
        <end position="12"/>
    </location>
</feature>
<comment type="caution">
    <text evidence="6">The sequence shown here is derived from an EMBL/GenBank/DDBJ whole genome shotgun (WGS) entry which is preliminary data.</text>
</comment>
<feature type="region of interest" description="Disordered" evidence="3">
    <location>
        <begin position="1"/>
        <end position="50"/>
    </location>
</feature>
<dbReference type="STRING" id="5217.A0A4Q1BGI6"/>
<reference evidence="6 7" key="1">
    <citation type="submission" date="2016-06" db="EMBL/GenBank/DDBJ databases">
        <title>Evolution of pathogenesis and genome organization in the Tremellales.</title>
        <authorList>
            <person name="Cuomo C."/>
            <person name="Litvintseva A."/>
            <person name="Heitman J."/>
            <person name="Chen Y."/>
            <person name="Sun S."/>
            <person name="Springer D."/>
            <person name="Dromer F."/>
            <person name="Young S."/>
            <person name="Zeng Q."/>
            <person name="Chapman S."/>
            <person name="Gujja S."/>
            <person name="Saif S."/>
            <person name="Birren B."/>
        </authorList>
    </citation>
    <scope>NUCLEOTIDE SEQUENCE [LARGE SCALE GENOMIC DNA]</scope>
    <source>
        <strain evidence="6 7">ATCC 28783</strain>
    </source>
</reference>
<dbReference type="GO" id="GO:0030289">
    <property type="term" value="C:protein phosphatase 4 complex"/>
    <property type="evidence" value="ECO:0007669"/>
    <property type="project" value="TreeGrafter"/>
</dbReference>
<dbReference type="Pfam" id="PF22972">
    <property type="entry name" value="EVH1_PP4R3"/>
    <property type="match status" value="1"/>
</dbReference>
<dbReference type="InterPro" id="IPR006887">
    <property type="entry name" value="P4R3-like_central_dom"/>
</dbReference>
<dbReference type="Proteomes" id="UP000289152">
    <property type="component" value="Unassembled WGS sequence"/>
</dbReference>
<name>A0A4Q1BGI6_TREME</name>
<dbReference type="FunCoup" id="A0A4Q1BGI6">
    <property type="interactions" value="560"/>
</dbReference>